<dbReference type="EC" id="3.4.17.-" evidence="3"/>
<proteinExistence type="inferred from homology"/>
<reference evidence="4" key="1">
    <citation type="journal article" date="2019" name="Int. J. Syst. Evol. Microbiol.">
        <title>The Global Catalogue of Microorganisms (GCM) 10K type strain sequencing project: providing services to taxonomists for standard genome sequencing and annotation.</title>
        <authorList>
            <consortium name="The Broad Institute Genomics Platform"/>
            <consortium name="The Broad Institute Genome Sequencing Center for Infectious Disease"/>
            <person name="Wu L."/>
            <person name="Ma J."/>
        </authorList>
    </citation>
    <scope>NUCLEOTIDE SEQUENCE [LARGE SCALE GENOMIC DNA]</scope>
    <source>
        <strain evidence="4">KCTC 32141</strain>
    </source>
</reference>
<accession>A0ABW5WPQ3</accession>
<dbReference type="GO" id="GO:0004180">
    <property type="term" value="F:carboxypeptidase activity"/>
    <property type="evidence" value="ECO:0007669"/>
    <property type="project" value="UniProtKB-KW"/>
</dbReference>
<dbReference type="Gene3D" id="3.40.630.10">
    <property type="entry name" value="Zn peptidases"/>
    <property type="match status" value="1"/>
</dbReference>
<dbReference type="InterPro" id="IPR000834">
    <property type="entry name" value="Peptidase_M14"/>
</dbReference>
<evidence type="ECO:0000313" key="4">
    <source>
        <dbReference type="Proteomes" id="UP001597533"/>
    </source>
</evidence>
<dbReference type="EMBL" id="JBHUOV010000002">
    <property type="protein sequence ID" value="MFD2823611.1"/>
    <property type="molecule type" value="Genomic_DNA"/>
</dbReference>
<gene>
    <name evidence="3" type="ORF">ACFS5M_08015</name>
</gene>
<keyword evidence="3" id="KW-0378">Hydrolase</keyword>
<keyword evidence="4" id="KW-1185">Reference proteome</keyword>
<evidence type="ECO:0000259" key="2">
    <source>
        <dbReference type="PROSITE" id="PS52035"/>
    </source>
</evidence>
<dbReference type="SUPFAM" id="SSF53187">
    <property type="entry name" value="Zn-dependent exopeptidases"/>
    <property type="match status" value="1"/>
</dbReference>
<dbReference type="RefSeq" id="WP_183487684.1">
    <property type="nucleotide sequence ID" value="NZ_JBHUOV010000002.1"/>
</dbReference>
<evidence type="ECO:0000256" key="1">
    <source>
        <dbReference type="PROSITE-ProRule" id="PRU01379"/>
    </source>
</evidence>
<evidence type="ECO:0000313" key="3">
    <source>
        <dbReference type="EMBL" id="MFD2823611.1"/>
    </source>
</evidence>
<comment type="caution">
    <text evidence="3">The sequence shown here is derived from an EMBL/GenBank/DDBJ whole genome shotgun (WGS) entry which is preliminary data.</text>
</comment>
<keyword evidence="3" id="KW-0121">Carboxypeptidase</keyword>
<dbReference type="Pfam" id="PF00246">
    <property type="entry name" value="Peptidase_M14"/>
    <property type="match status" value="1"/>
</dbReference>
<keyword evidence="3" id="KW-0645">Protease</keyword>
<dbReference type="Proteomes" id="UP001597533">
    <property type="component" value="Unassembled WGS sequence"/>
</dbReference>
<comment type="similarity">
    <text evidence="1">Belongs to the peptidase M14 family.</text>
</comment>
<dbReference type="PROSITE" id="PS52035">
    <property type="entry name" value="PEPTIDASE_M14"/>
    <property type="match status" value="1"/>
</dbReference>
<name>A0ABW5WPQ3_9FLAO</name>
<feature type="domain" description="Peptidase M14" evidence="2">
    <location>
        <begin position="18"/>
        <end position="271"/>
    </location>
</feature>
<protein>
    <submittedName>
        <fullName evidence="3">M14 metallopeptidase family protein</fullName>
        <ecNumber evidence="3">3.4.17.-</ecNumber>
    </submittedName>
</protein>
<feature type="active site" description="Proton donor/acceptor" evidence="1">
    <location>
        <position position="243"/>
    </location>
</feature>
<dbReference type="CDD" id="cd06239">
    <property type="entry name" value="M14-like"/>
    <property type="match status" value="1"/>
</dbReference>
<organism evidence="3 4">
    <name type="scientific">Lacinutrix iliipiscaria</name>
    <dbReference type="NCBI Taxonomy" id="1230532"/>
    <lineage>
        <taxon>Bacteria</taxon>
        <taxon>Pseudomonadati</taxon>
        <taxon>Bacteroidota</taxon>
        <taxon>Flavobacteriia</taxon>
        <taxon>Flavobacteriales</taxon>
        <taxon>Flavobacteriaceae</taxon>
        <taxon>Lacinutrix</taxon>
    </lineage>
</organism>
<sequence length="385" mass="43967">MCLDLLNSLFITHKETHLYHRYIYTKDIEPLLVKLGSNFKIDVIGKSVNDENIYSVTIGSGKKKVFMWSQMHGNESTTTKAVFDLLNTLSVENIYSDAILKACTIRIIPILNPDGAKAYTRLNANEIDLNRDAQDLSQPESRVLRECFNDFKPDFCFNLHGQRTIFSAGKSNHPATVSFLAPAQDEACSITPNRKKAMEIISVMNANLQDQIPNMVGIYDDAFNLNCVGDTFQSFNIPTILFEAGHYHNDYEREKVRAYVFQSLLVSLNYIAQNEVSGDFYKEYLKIPQNEKLFFDIIIRNAKIEAQEELVDVAIQYQEQLINDKIEFIPKVENIIAPLQFFAHKEINAKGETVLNSEYKPLVIGSEIDFIYINDIKLSLKLTFS</sequence>